<name>H5V4W9_ATLHE</name>
<evidence type="ECO:0000256" key="1">
    <source>
        <dbReference type="SAM" id="Phobius"/>
    </source>
</evidence>
<organism evidence="2 3">
    <name type="scientific">Atlantibacter hermannii NBRC 105704</name>
    <dbReference type="NCBI Taxonomy" id="1115512"/>
    <lineage>
        <taxon>Bacteria</taxon>
        <taxon>Pseudomonadati</taxon>
        <taxon>Pseudomonadota</taxon>
        <taxon>Gammaproteobacteria</taxon>
        <taxon>Enterobacterales</taxon>
        <taxon>Enterobacteriaceae</taxon>
        <taxon>Atlantibacter</taxon>
    </lineage>
</organism>
<proteinExistence type="predicted"/>
<dbReference type="EMBL" id="BAFF01000011">
    <property type="protein sequence ID" value="GAB53027.1"/>
    <property type="molecule type" value="Genomic_DNA"/>
</dbReference>
<dbReference type="Proteomes" id="UP000010297">
    <property type="component" value="Unassembled WGS sequence"/>
</dbReference>
<gene>
    <name evidence="2" type="ORF">EH105704_11_00240</name>
</gene>
<evidence type="ECO:0000313" key="2">
    <source>
        <dbReference type="EMBL" id="GAB53027.1"/>
    </source>
</evidence>
<reference evidence="2 3" key="1">
    <citation type="submission" date="2012-02" db="EMBL/GenBank/DDBJ databases">
        <title>Whole genome shotgun sequence of Escherichia hermannii NBRC 105704.</title>
        <authorList>
            <person name="Yoshida I."/>
            <person name="Hosoyama A."/>
            <person name="Tsuchikane K."/>
            <person name="Katsumata H."/>
            <person name="Yamazaki S."/>
            <person name="Fujita N."/>
        </authorList>
    </citation>
    <scope>NUCLEOTIDE SEQUENCE [LARGE SCALE GENOMIC DNA]</scope>
    <source>
        <strain evidence="2 3">NBRC 105704</strain>
    </source>
</reference>
<dbReference type="eggNOG" id="ENOG502ZDHK">
    <property type="taxonomic scope" value="Bacteria"/>
</dbReference>
<comment type="caution">
    <text evidence="2">The sequence shown here is derived from an EMBL/GenBank/DDBJ whole genome shotgun (WGS) entry which is preliminary data.</text>
</comment>
<sequence>MKSLIFLIVVMAICIFGIMLVGVVVYIAGEAFGYLAWGVPVSFDKVQIMRLFRMCLWGGGVLGLGIGVMSLLKVKRF</sequence>
<keyword evidence="1" id="KW-0812">Transmembrane</keyword>
<evidence type="ECO:0000313" key="3">
    <source>
        <dbReference type="Proteomes" id="UP000010297"/>
    </source>
</evidence>
<dbReference type="AlphaFoldDB" id="H5V4W9"/>
<protein>
    <submittedName>
        <fullName evidence="2">Uncharacterized protein</fullName>
    </submittedName>
</protein>
<dbReference type="RefSeq" id="WP_002437183.1">
    <property type="nucleotide sequence ID" value="NZ_BAFF01000011.1"/>
</dbReference>
<feature type="transmembrane region" description="Helical" evidence="1">
    <location>
        <begin position="48"/>
        <end position="72"/>
    </location>
</feature>
<keyword evidence="3" id="KW-1185">Reference proteome</keyword>
<feature type="transmembrane region" description="Helical" evidence="1">
    <location>
        <begin position="5"/>
        <end position="28"/>
    </location>
</feature>
<keyword evidence="1" id="KW-0472">Membrane</keyword>
<keyword evidence="1" id="KW-1133">Transmembrane helix</keyword>
<accession>H5V4W9</accession>
<dbReference type="GeneID" id="92828077"/>